<evidence type="ECO:0000256" key="1">
    <source>
        <dbReference type="ARBA" id="ARBA00004239"/>
    </source>
</evidence>
<feature type="domain" description="Peptidase S53" evidence="10">
    <location>
        <begin position="210"/>
        <end position="582"/>
    </location>
</feature>
<keyword evidence="9" id="KW-0732">Signal</keyword>
<dbReference type="AlphaFoldDB" id="A0A8H7CPZ7"/>
<dbReference type="SMART" id="SM00944">
    <property type="entry name" value="Pro-kuma_activ"/>
    <property type="match status" value="1"/>
</dbReference>
<dbReference type="Proteomes" id="UP000620124">
    <property type="component" value="Unassembled WGS sequence"/>
</dbReference>
<dbReference type="Pfam" id="PF09286">
    <property type="entry name" value="Pro-kuma_activ"/>
    <property type="match status" value="1"/>
</dbReference>
<accession>A0A8H7CPZ7</accession>
<keyword evidence="6 8" id="KW-0106">Calcium</keyword>
<feature type="active site" description="Charge relay system" evidence="8">
    <location>
        <position position="499"/>
    </location>
</feature>
<sequence length="582" mass="61212">MVLATSFFASLLLLATAKPLGPHTMVVHESRAAPAEGFVQSAAAPAEQELTLRIALKQTNIAGLQTELYKVSDPASKFYGQHLTLEEVAEFVKPTDETLAAVSSWLSGNNIDAKPVTPAGDMLEIKIPVSQANDLLSAEFSVFTHIETGKTFIRTLQYSLPAPLTQHVEFFHPTTIFAPPLASRPKFVAASPAKRATPGSDDLPGSCTSTMTPACLQELYGIPTTPATQKSNTLGVAGFIDQWANQADLTTFLTSLRTDINSSTTFALETLDGGSNPQNRSQAGVEADLDTQYTIGIATGVPVIFISAGDDNPDGLNGFLDMIILLINDPSRPSVLTTSYSFQAETDLPLSVAICLYLATCATRTCSWALLVPRCSSPQAMAVFRAASPRAAGTMSPPSPPAAHCAITSVGSTGGINQFPGISEVGSTFSSGGFSNYFPTPDYQAEDVAAYLAWLDSLGTIPEDGRFNRSGRGFPDVSAQGENYEIVVDNQFGTVAGTSCSSPLFASVIALLNDELVAAGKPTLGFLNPFLYSSVGRAALNDVMFGDNPGCATDGFFGHAGWDAVTGLGTPNYTALRTAVGL</sequence>
<feature type="chain" id="PRO_5034917385" evidence="9">
    <location>
        <begin position="18"/>
        <end position="582"/>
    </location>
</feature>
<evidence type="ECO:0000313" key="11">
    <source>
        <dbReference type="EMBL" id="KAF7344006.1"/>
    </source>
</evidence>
<evidence type="ECO:0000256" key="8">
    <source>
        <dbReference type="PROSITE-ProRule" id="PRU01032"/>
    </source>
</evidence>
<dbReference type="GO" id="GO:0004252">
    <property type="term" value="F:serine-type endopeptidase activity"/>
    <property type="evidence" value="ECO:0007669"/>
    <property type="project" value="UniProtKB-UniRule"/>
</dbReference>
<keyword evidence="7" id="KW-0865">Zymogen</keyword>
<evidence type="ECO:0000256" key="7">
    <source>
        <dbReference type="ARBA" id="ARBA00023145"/>
    </source>
</evidence>
<dbReference type="InterPro" id="IPR015366">
    <property type="entry name" value="S53_propep"/>
</dbReference>
<feature type="binding site" evidence="8">
    <location>
        <position position="543"/>
    </location>
    <ligand>
        <name>Ca(2+)</name>
        <dbReference type="ChEBI" id="CHEBI:29108"/>
    </ligand>
</feature>
<protein>
    <submittedName>
        <fullName evidence="11">Family S53 protease</fullName>
    </submittedName>
</protein>
<comment type="subcellular location">
    <subcellularLocation>
        <location evidence="1">Secreted</location>
        <location evidence="1">Extracellular space</location>
    </subcellularLocation>
</comment>
<evidence type="ECO:0000256" key="5">
    <source>
        <dbReference type="ARBA" id="ARBA00022825"/>
    </source>
</evidence>
<proteinExistence type="predicted"/>
<comment type="cofactor">
    <cofactor evidence="8">
        <name>Ca(2+)</name>
        <dbReference type="ChEBI" id="CHEBI:29108"/>
    </cofactor>
    <text evidence="8">Binds 1 Ca(2+) ion per subunit.</text>
</comment>
<dbReference type="GO" id="GO:0005576">
    <property type="term" value="C:extracellular region"/>
    <property type="evidence" value="ECO:0007669"/>
    <property type="project" value="UniProtKB-SubCell"/>
</dbReference>
<dbReference type="InterPro" id="IPR036852">
    <property type="entry name" value="Peptidase_S8/S53_dom_sf"/>
</dbReference>
<evidence type="ECO:0000259" key="10">
    <source>
        <dbReference type="PROSITE" id="PS51695"/>
    </source>
</evidence>
<feature type="binding site" evidence="8">
    <location>
        <position position="542"/>
    </location>
    <ligand>
        <name>Ca(2+)</name>
        <dbReference type="ChEBI" id="CHEBI:29108"/>
    </ligand>
</feature>
<dbReference type="GO" id="GO:0006508">
    <property type="term" value="P:proteolysis"/>
    <property type="evidence" value="ECO:0007669"/>
    <property type="project" value="UniProtKB-KW"/>
</dbReference>
<dbReference type="CDD" id="cd04056">
    <property type="entry name" value="Peptidases_S53"/>
    <property type="match status" value="1"/>
</dbReference>
<dbReference type="GO" id="GO:0046872">
    <property type="term" value="F:metal ion binding"/>
    <property type="evidence" value="ECO:0007669"/>
    <property type="project" value="UniProtKB-UniRule"/>
</dbReference>
<reference evidence="11" key="1">
    <citation type="submission" date="2020-05" db="EMBL/GenBank/DDBJ databases">
        <title>Mycena genomes resolve the evolution of fungal bioluminescence.</title>
        <authorList>
            <person name="Tsai I.J."/>
        </authorList>
    </citation>
    <scope>NUCLEOTIDE SEQUENCE</scope>
    <source>
        <strain evidence="11">CCC161011</strain>
    </source>
</reference>
<organism evidence="11 12">
    <name type="scientific">Mycena venus</name>
    <dbReference type="NCBI Taxonomy" id="2733690"/>
    <lineage>
        <taxon>Eukaryota</taxon>
        <taxon>Fungi</taxon>
        <taxon>Dikarya</taxon>
        <taxon>Basidiomycota</taxon>
        <taxon>Agaricomycotina</taxon>
        <taxon>Agaricomycetes</taxon>
        <taxon>Agaricomycetidae</taxon>
        <taxon>Agaricales</taxon>
        <taxon>Marasmiineae</taxon>
        <taxon>Mycenaceae</taxon>
        <taxon>Mycena</taxon>
    </lineage>
</organism>
<dbReference type="PROSITE" id="PS51695">
    <property type="entry name" value="SEDOLISIN"/>
    <property type="match status" value="1"/>
</dbReference>
<dbReference type="InterPro" id="IPR050819">
    <property type="entry name" value="Tripeptidyl-peptidase_I"/>
</dbReference>
<feature type="active site" description="Charge relay system" evidence="8">
    <location>
        <position position="290"/>
    </location>
</feature>
<dbReference type="PANTHER" id="PTHR14218:SF15">
    <property type="entry name" value="TRIPEPTIDYL-PEPTIDASE 1"/>
    <property type="match status" value="1"/>
</dbReference>
<dbReference type="PANTHER" id="PTHR14218">
    <property type="entry name" value="PROTEASE S8 TRIPEPTIDYL PEPTIDASE I CLN2"/>
    <property type="match status" value="1"/>
</dbReference>
<evidence type="ECO:0000256" key="6">
    <source>
        <dbReference type="ARBA" id="ARBA00022837"/>
    </source>
</evidence>
<feature type="binding site" evidence="8">
    <location>
        <position position="561"/>
    </location>
    <ligand>
        <name>Ca(2+)</name>
        <dbReference type="ChEBI" id="CHEBI:29108"/>
    </ligand>
</feature>
<dbReference type="EMBL" id="JACAZI010000015">
    <property type="protein sequence ID" value="KAF7344006.1"/>
    <property type="molecule type" value="Genomic_DNA"/>
</dbReference>
<keyword evidence="2 8" id="KW-0645">Protease</keyword>
<keyword evidence="5 8" id="KW-0720">Serine protease</keyword>
<comment type="caution">
    <text evidence="11">The sequence shown here is derived from an EMBL/GenBank/DDBJ whole genome shotgun (WGS) entry which is preliminary data.</text>
</comment>
<dbReference type="SUPFAM" id="SSF54897">
    <property type="entry name" value="Protease propeptides/inhibitors"/>
    <property type="match status" value="1"/>
</dbReference>
<feature type="active site" description="Charge relay system" evidence="8">
    <location>
        <position position="286"/>
    </location>
</feature>
<dbReference type="OrthoDB" id="409122at2759"/>
<gene>
    <name evidence="11" type="ORF">MVEN_01690000</name>
</gene>
<evidence type="ECO:0000313" key="12">
    <source>
        <dbReference type="Proteomes" id="UP000620124"/>
    </source>
</evidence>
<dbReference type="Gene3D" id="3.40.50.200">
    <property type="entry name" value="Peptidase S8/S53 domain"/>
    <property type="match status" value="1"/>
</dbReference>
<keyword evidence="3 8" id="KW-0479">Metal-binding</keyword>
<feature type="signal peptide" evidence="9">
    <location>
        <begin position="1"/>
        <end position="17"/>
    </location>
</feature>
<evidence type="ECO:0000256" key="3">
    <source>
        <dbReference type="ARBA" id="ARBA00022723"/>
    </source>
</evidence>
<keyword evidence="4 8" id="KW-0378">Hydrolase</keyword>
<dbReference type="CDD" id="cd11377">
    <property type="entry name" value="Pro-peptidase_S53"/>
    <property type="match status" value="1"/>
</dbReference>
<evidence type="ECO:0000256" key="9">
    <source>
        <dbReference type="SAM" id="SignalP"/>
    </source>
</evidence>
<feature type="binding site" evidence="8">
    <location>
        <position position="563"/>
    </location>
    <ligand>
        <name>Ca(2+)</name>
        <dbReference type="ChEBI" id="CHEBI:29108"/>
    </ligand>
</feature>
<dbReference type="GO" id="GO:0008240">
    <property type="term" value="F:tripeptidyl-peptidase activity"/>
    <property type="evidence" value="ECO:0007669"/>
    <property type="project" value="TreeGrafter"/>
</dbReference>
<keyword evidence="12" id="KW-1185">Reference proteome</keyword>
<evidence type="ECO:0000256" key="2">
    <source>
        <dbReference type="ARBA" id="ARBA00022670"/>
    </source>
</evidence>
<name>A0A8H7CPZ7_9AGAR</name>
<evidence type="ECO:0000256" key="4">
    <source>
        <dbReference type="ARBA" id="ARBA00022801"/>
    </source>
</evidence>
<dbReference type="SUPFAM" id="SSF52743">
    <property type="entry name" value="Subtilisin-like"/>
    <property type="match status" value="1"/>
</dbReference>
<dbReference type="InterPro" id="IPR030400">
    <property type="entry name" value="Sedolisin_dom"/>
</dbReference>